<evidence type="ECO:0000313" key="4">
    <source>
        <dbReference type="Proteomes" id="UP001243009"/>
    </source>
</evidence>
<comment type="similarity">
    <text evidence="1">Belongs to the ATP-dependent AMP-binding enzyme family.</text>
</comment>
<organism evidence="3 4">
    <name type="scientific">Paracraurococcus lichenis</name>
    <dbReference type="NCBI Taxonomy" id="3064888"/>
    <lineage>
        <taxon>Bacteria</taxon>
        <taxon>Pseudomonadati</taxon>
        <taxon>Pseudomonadota</taxon>
        <taxon>Alphaproteobacteria</taxon>
        <taxon>Acetobacterales</taxon>
        <taxon>Roseomonadaceae</taxon>
        <taxon>Paracraurococcus</taxon>
    </lineage>
</organism>
<evidence type="ECO:0000259" key="2">
    <source>
        <dbReference type="Pfam" id="PF00501"/>
    </source>
</evidence>
<gene>
    <name evidence="3" type="ORF">Q7A36_30760</name>
</gene>
<protein>
    <submittedName>
        <fullName evidence="3">AMP-binding protein</fullName>
    </submittedName>
</protein>
<dbReference type="Pfam" id="PF23562">
    <property type="entry name" value="AMP-binding_C_3"/>
    <property type="match status" value="1"/>
</dbReference>
<proteinExistence type="inferred from homology"/>
<accession>A0ABT9EA07</accession>
<dbReference type="InterPro" id="IPR020845">
    <property type="entry name" value="AMP-binding_CS"/>
</dbReference>
<dbReference type="InterPro" id="IPR042099">
    <property type="entry name" value="ANL_N_sf"/>
</dbReference>
<dbReference type="RefSeq" id="WP_305107610.1">
    <property type="nucleotide sequence ID" value="NZ_JAUTWS010000057.1"/>
</dbReference>
<sequence>MEPQLGTAEPPAFFVPTMQAEPLPSGACIARSSEPLGEYIPHILSHLFRWADQAPDRPFLQERAGGTWRGVTYAETASCVRRIGGALLAKGLGPERPVVVLSGNSVDHGLLALAAQLVGVPLAPVSPAYSLASADLGTLRHVLRLLQPGLIYVGTAQPFVRALALDEAAVEIIASDPTGLARARPFSDLMKQGPEAACNVVVDPDAAAKILFTSGSTGTPKGVITTHRMMAANQQQLLQIWPFLEREPPVLLDWLPWHHVFGGCANFNVALRYGGTLWIDDGRPMPGADLERTLRNMREVSPTMSFNVPRGWALLLPYLEADAALRHVFFKRLRLMFNGGAALPETHRRRLEALADAYAPRDVPVVSGWGLTETAPGITIGPTRGTPPGAIGTLLAGIVLKLQPADDKFEARVKGPNVTPGYWRDGGNNAPTSFDDEGYLLTGDAVRWIDAAEPSAGFVFDGRLAEDFKLSTGSRVYAGEIRLRALEVLAPLARDVVVTGQDRDEIGLLVFLRDDRRNEDLTGELRVGLEKLNAAAKGATSRKIGRALLLSEPPSLDAGEMTDKGSLNVRAILMRRATSVERLYDDTCAEVVRT</sequence>
<dbReference type="Pfam" id="PF00501">
    <property type="entry name" value="AMP-binding"/>
    <property type="match status" value="1"/>
</dbReference>
<reference evidence="3 4" key="1">
    <citation type="submission" date="2023-08" db="EMBL/GenBank/DDBJ databases">
        <title>The draft genome sequence of Paracraurococcus sp. LOR1-02.</title>
        <authorList>
            <person name="Kingkaew E."/>
            <person name="Tanasupawat S."/>
        </authorList>
    </citation>
    <scope>NUCLEOTIDE SEQUENCE [LARGE SCALE GENOMIC DNA]</scope>
    <source>
        <strain evidence="3 4">LOR1-02</strain>
    </source>
</reference>
<dbReference type="PROSITE" id="PS00455">
    <property type="entry name" value="AMP_BINDING"/>
    <property type="match status" value="1"/>
</dbReference>
<name>A0ABT9EA07_9PROT</name>
<feature type="domain" description="AMP-dependent synthetase/ligase" evidence="2">
    <location>
        <begin position="48"/>
        <end position="423"/>
    </location>
</feature>
<dbReference type="Proteomes" id="UP001243009">
    <property type="component" value="Unassembled WGS sequence"/>
</dbReference>
<dbReference type="EMBL" id="JAUTWS010000057">
    <property type="protein sequence ID" value="MDO9712755.1"/>
    <property type="molecule type" value="Genomic_DNA"/>
</dbReference>
<comment type="caution">
    <text evidence="3">The sequence shown here is derived from an EMBL/GenBank/DDBJ whole genome shotgun (WGS) entry which is preliminary data.</text>
</comment>
<evidence type="ECO:0000256" key="1">
    <source>
        <dbReference type="ARBA" id="ARBA00006432"/>
    </source>
</evidence>
<dbReference type="InterPro" id="IPR000873">
    <property type="entry name" value="AMP-dep_synth/lig_dom"/>
</dbReference>
<keyword evidence="4" id="KW-1185">Reference proteome</keyword>
<evidence type="ECO:0000313" key="3">
    <source>
        <dbReference type="EMBL" id="MDO9712755.1"/>
    </source>
</evidence>
<dbReference type="SUPFAM" id="SSF56801">
    <property type="entry name" value="Acetyl-CoA synthetase-like"/>
    <property type="match status" value="1"/>
</dbReference>
<dbReference type="PANTHER" id="PTHR43201:SF8">
    <property type="entry name" value="ACYL-COA SYNTHETASE FAMILY MEMBER 3"/>
    <property type="match status" value="1"/>
</dbReference>
<dbReference type="PANTHER" id="PTHR43201">
    <property type="entry name" value="ACYL-COA SYNTHETASE"/>
    <property type="match status" value="1"/>
</dbReference>
<dbReference type="Gene3D" id="3.40.50.12780">
    <property type="entry name" value="N-terminal domain of ligase-like"/>
    <property type="match status" value="1"/>
</dbReference>